<feature type="compositionally biased region" description="Polar residues" evidence="1">
    <location>
        <begin position="408"/>
        <end position="439"/>
    </location>
</feature>
<feature type="compositionally biased region" description="Low complexity" evidence="1">
    <location>
        <begin position="28"/>
        <end position="48"/>
    </location>
</feature>
<sequence>MVVGEVSDRVQKMSDQQLLGVLEDLIHGGASKSGSAGSGEAPEEASAPGPLPSEKDAQLRPMPGSAMAMSPTTPGSENDTGENEDEAKRPGVQRFQAPGTSQSDSYLPGRQPVSDLQAERAAPDAWWDEPWTSDPEEAGGVGGARPPAARQESQSEKFGVDMEEAPSFGTAIGSKSGPGVNPLSLDDTGLPPDGQATDLAADLQRWASQAVADRLNSLLSSNQDDEERTGLEDSAVGLLSELLPDDVDARRVAAASKVALAGGAAVAFLLWAPQMFMAMVNSAMNAARKLPIVGGLISLGDDGGRRDGVDRSTSSNPRCQDGQPSAGSEAAYSSSPAASPRSDAPAMSSQQFWQTGDSNGGDAGSVAADGVLWRRDDDEQGSSYREYQEFVPSWTVEGGQEGDALLGASTSSSEMTISDVGSASNQGDTSSEQHGQSGRSLPANLTDRRLDEEVMMPGVVSGEPEGHHSAAGGKVPPNSGEAVEEQVESDGAVQLRDRDRDLATTPAAASAGSSDSVDVGNECSKARERHAQSLGPSTAGDGDVASQVGSSTDATVHSDGPGSGEVGKESDLWSNVEGHASDLPGKPGTLVTWLSENVQQPDPRPLASPPQDVEKGEDSDATRSGQSGERGDEQLVYGNVDRPGSQGPKRLLQELLKGRR</sequence>
<gene>
    <name evidence="3" type="ORF">OSTQU699_LOCUS1750</name>
</gene>
<accession>A0A8S1IYX4</accession>
<feature type="transmembrane region" description="Helical" evidence="2">
    <location>
        <begin position="258"/>
        <end position="280"/>
    </location>
</feature>
<organism evidence="3 4">
    <name type="scientific">Ostreobium quekettii</name>
    <dbReference type="NCBI Taxonomy" id="121088"/>
    <lineage>
        <taxon>Eukaryota</taxon>
        <taxon>Viridiplantae</taxon>
        <taxon>Chlorophyta</taxon>
        <taxon>core chlorophytes</taxon>
        <taxon>Ulvophyceae</taxon>
        <taxon>TCBD clade</taxon>
        <taxon>Bryopsidales</taxon>
        <taxon>Ostreobineae</taxon>
        <taxon>Ostreobiaceae</taxon>
        <taxon>Ostreobium</taxon>
    </lineage>
</organism>
<evidence type="ECO:0000313" key="4">
    <source>
        <dbReference type="Proteomes" id="UP000708148"/>
    </source>
</evidence>
<evidence type="ECO:0000256" key="2">
    <source>
        <dbReference type="SAM" id="Phobius"/>
    </source>
</evidence>
<dbReference type="AlphaFoldDB" id="A0A8S1IYX4"/>
<keyword evidence="2" id="KW-0472">Membrane</keyword>
<dbReference type="EMBL" id="CAJHUC010000471">
    <property type="protein sequence ID" value="CAD7696389.1"/>
    <property type="molecule type" value="Genomic_DNA"/>
</dbReference>
<evidence type="ECO:0000313" key="3">
    <source>
        <dbReference type="EMBL" id="CAD7696389.1"/>
    </source>
</evidence>
<name>A0A8S1IYX4_9CHLO</name>
<comment type="caution">
    <text evidence="3">The sequence shown here is derived from an EMBL/GenBank/DDBJ whole genome shotgun (WGS) entry which is preliminary data.</text>
</comment>
<feature type="region of interest" description="Disordered" evidence="1">
    <location>
        <begin position="398"/>
        <end position="660"/>
    </location>
</feature>
<dbReference type="Proteomes" id="UP000708148">
    <property type="component" value="Unassembled WGS sequence"/>
</dbReference>
<keyword evidence="4" id="KW-1185">Reference proteome</keyword>
<evidence type="ECO:0000256" key="1">
    <source>
        <dbReference type="SAM" id="MobiDB-lite"/>
    </source>
</evidence>
<keyword evidence="2" id="KW-0812">Transmembrane</keyword>
<feature type="compositionally biased region" description="Basic and acidic residues" evidence="1">
    <location>
        <begin position="612"/>
        <end position="621"/>
    </location>
</feature>
<reference evidence="3" key="1">
    <citation type="submission" date="2020-12" db="EMBL/GenBank/DDBJ databases">
        <authorList>
            <person name="Iha C."/>
        </authorList>
    </citation>
    <scope>NUCLEOTIDE SEQUENCE</scope>
</reference>
<feature type="region of interest" description="Disordered" evidence="1">
    <location>
        <begin position="28"/>
        <end position="196"/>
    </location>
</feature>
<feature type="compositionally biased region" description="Low complexity" evidence="1">
    <location>
        <begin position="507"/>
        <end position="520"/>
    </location>
</feature>
<feature type="compositionally biased region" description="Low complexity" evidence="1">
    <location>
        <begin position="324"/>
        <end position="349"/>
    </location>
</feature>
<feature type="region of interest" description="Disordered" evidence="1">
    <location>
        <begin position="301"/>
        <end position="366"/>
    </location>
</feature>
<proteinExistence type="predicted"/>
<keyword evidence="2" id="KW-1133">Transmembrane helix</keyword>
<protein>
    <submittedName>
        <fullName evidence="3">Uncharacterized protein</fullName>
    </submittedName>
</protein>